<dbReference type="InterPro" id="IPR000064">
    <property type="entry name" value="NLP_P60_dom"/>
</dbReference>
<evidence type="ECO:0000256" key="4">
    <source>
        <dbReference type="ARBA" id="ARBA00022807"/>
    </source>
</evidence>
<proteinExistence type="inferred from homology"/>
<gene>
    <name evidence="9" type="ORF">RM590_32575</name>
</gene>
<dbReference type="InterPro" id="IPR038765">
    <property type="entry name" value="Papain-like_cys_pep_sf"/>
</dbReference>
<dbReference type="PROSITE" id="PS51935">
    <property type="entry name" value="NLPC_P60"/>
    <property type="match status" value="1"/>
</dbReference>
<keyword evidence="4" id="KW-0788">Thiol protease</keyword>
<keyword evidence="10" id="KW-1185">Reference proteome</keyword>
<evidence type="ECO:0000256" key="6">
    <source>
        <dbReference type="SAM" id="MobiDB-lite"/>
    </source>
</evidence>
<evidence type="ECO:0000256" key="3">
    <source>
        <dbReference type="ARBA" id="ARBA00022801"/>
    </source>
</evidence>
<dbReference type="SUPFAM" id="SSF54001">
    <property type="entry name" value="Cysteine proteinases"/>
    <property type="match status" value="1"/>
</dbReference>
<dbReference type="InterPro" id="IPR051794">
    <property type="entry name" value="PG_Endopeptidase_C40"/>
</dbReference>
<keyword evidence="7" id="KW-0732">Signal</keyword>
<dbReference type="Proteomes" id="UP001183246">
    <property type="component" value="Unassembled WGS sequence"/>
</dbReference>
<dbReference type="Pfam" id="PF00877">
    <property type="entry name" value="NLPC_P60"/>
    <property type="match status" value="1"/>
</dbReference>
<evidence type="ECO:0000313" key="9">
    <source>
        <dbReference type="EMBL" id="MDT0347280.1"/>
    </source>
</evidence>
<organism evidence="9 10">
    <name type="scientific">Streptomyces litchfieldiae</name>
    <dbReference type="NCBI Taxonomy" id="3075543"/>
    <lineage>
        <taxon>Bacteria</taxon>
        <taxon>Bacillati</taxon>
        <taxon>Actinomycetota</taxon>
        <taxon>Actinomycetes</taxon>
        <taxon>Kitasatosporales</taxon>
        <taxon>Streptomycetaceae</taxon>
        <taxon>Streptomyces</taxon>
    </lineage>
</organism>
<feature type="coiled-coil region" evidence="5">
    <location>
        <begin position="49"/>
        <end position="118"/>
    </location>
</feature>
<sequence>MGSHRKPRTGILESPAARRGAVGVGAVALASASLLTSTAYADDEDTPAIEEQRQRADEARERALEVRAEVDALYQEAGVATQRYNEAEEATDEQQAVADDLMDEAAAASDRVNEARRTLGTFAAAQYRSGSGGLSETAALMLAPDARSFFDTNHALDRLTDVQQRAVADYTERQEEAAAQRAEATEALAELEEREAELAGEKATVQEKLAEARALMDQLTAEEQVELEELERLEREEAERLAEQARLEREQREREEAERAAQEAAEEAARQEQEEQEQAEQETPPADSGGSYATQAEAAIAFAEQQLGKPYVWGATGPNSYDCSGLTQAAWRAAGVEIPRVTWDQVNIGTTVSRDELLPGDLVFFYDDISHVGLYTGDGMMIHAPKPGDIVKYESIDVMPIYSYVRPA</sequence>
<dbReference type="Gene3D" id="3.90.1720.10">
    <property type="entry name" value="endopeptidase domain like (from Nostoc punctiforme)"/>
    <property type="match status" value="1"/>
</dbReference>
<evidence type="ECO:0000256" key="1">
    <source>
        <dbReference type="ARBA" id="ARBA00007074"/>
    </source>
</evidence>
<keyword evidence="3" id="KW-0378">Hydrolase</keyword>
<feature type="chain" id="PRO_5045763856" evidence="7">
    <location>
        <begin position="42"/>
        <end position="408"/>
    </location>
</feature>
<feature type="signal peptide" evidence="7">
    <location>
        <begin position="1"/>
        <end position="41"/>
    </location>
</feature>
<name>A0ABU2N077_9ACTN</name>
<comment type="similarity">
    <text evidence="1">Belongs to the peptidase C40 family.</text>
</comment>
<feature type="domain" description="NlpC/P60" evidence="8">
    <location>
        <begin position="293"/>
        <end position="408"/>
    </location>
</feature>
<evidence type="ECO:0000313" key="10">
    <source>
        <dbReference type="Proteomes" id="UP001183246"/>
    </source>
</evidence>
<dbReference type="RefSeq" id="WP_311708404.1">
    <property type="nucleotide sequence ID" value="NZ_JAVREL010000029.1"/>
</dbReference>
<protein>
    <submittedName>
        <fullName evidence="9">NlpC/P60 family protein</fullName>
    </submittedName>
</protein>
<keyword evidence="2" id="KW-0645">Protease</keyword>
<evidence type="ECO:0000256" key="5">
    <source>
        <dbReference type="SAM" id="Coils"/>
    </source>
</evidence>
<dbReference type="PANTHER" id="PTHR47359">
    <property type="entry name" value="PEPTIDOGLYCAN DL-ENDOPEPTIDASE CWLO"/>
    <property type="match status" value="1"/>
</dbReference>
<evidence type="ECO:0000256" key="7">
    <source>
        <dbReference type="SAM" id="SignalP"/>
    </source>
</evidence>
<reference evidence="10" key="1">
    <citation type="submission" date="2023-07" db="EMBL/GenBank/DDBJ databases">
        <title>30 novel species of actinomycetes from the DSMZ collection.</title>
        <authorList>
            <person name="Nouioui I."/>
        </authorList>
    </citation>
    <scope>NUCLEOTIDE SEQUENCE [LARGE SCALE GENOMIC DNA]</scope>
    <source>
        <strain evidence="10">DSM 44938</strain>
    </source>
</reference>
<evidence type="ECO:0000259" key="8">
    <source>
        <dbReference type="PROSITE" id="PS51935"/>
    </source>
</evidence>
<feature type="region of interest" description="Disordered" evidence="6">
    <location>
        <begin position="244"/>
        <end position="292"/>
    </location>
</feature>
<accession>A0ABU2N077</accession>
<keyword evidence="5" id="KW-0175">Coiled coil</keyword>
<comment type="caution">
    <text evidence="9">The sequence shown here is derived from an EMBL/GenBank/DDBJ whole genome shotgun (WGS) entry which is preliminary data.</text>
</comment>
<dbReference type="EMBL" id="JAVREL010000029">
    <property type="protein sequence ID" value="MDT0347280.1"/>
    <property type="molecule type" value="Genomic_DNA"/>
</dbReference>
<evidence type="ECO:0000256" key="2">
    <source>
        <dbReference type="ARBA" id="ARBA00022670"/>
    </source>
</evidence>
<feature type="compositionally biased region" description="Basic and acidic residues" evidence="6">
    <location>
        <begin position="244"/>
        <end position="273"/>
    </location>
</feature>
<dbReference type="PANTHER" id="PTHR47359:SF3">
    <property type="entry name" value="NLP_P60 DOMAIN-CONTAINING PROTEIN-RELATED"/>
    <property type="match status" value="1"/>
</dbReference>